<protein>
    <submittedName>
        <fullName evidence="2">Uncharacterized protein</fullName>
    </submittedName>
</protein>
<evidence type="ECO:0000256" key="1">
    <source>
        <dbReference type="SAM" id="SignalP"/>
    </source>
</evidence>
<reference evidence="2" key="2">
    <citation type="journal article" date="2021" name="PeerJ">
        <title>Extensive microbial diversity within the chicken gut microbiome revealed by metagenomics and culture.</title>
        <authorList>
            <person name="Gilroy R."/>
            <person name="Ravi A."/>
            <person name="Getino M."/>
            <person name="Pursley I."/>
            <person name="Horton D.L."/>
            <person name="Alikhan N.F."/>
            <person name="Baker D."/>
            <person name="Gharbi K."/>
            <person name="Hall N."/>
            <person name="Watson M."/>
            <person name="Adriaenssens E.M."/>
            <person name="Foster-Nyarko E."/>
            <person name="Jarju S."/>
            <person name="Secka A."/>
            <person name="Antonio M."/>
            <person name="Oren A."/>
            <person name="Chaudhuri R.R."/>
            <person name="La Ragione R."/>
            <person name="Hildebrand F."/>
            <person name="Pallen M.J."/>
        </authorList>
    </citation>
    <scope>NUCLEOTIDE SEQUENCE</scope>
    <source>
        <strain evidence="2">35461</strain>
    </source>
</reference>
<dbReference type="Gene3D" id="2.160.20.20">
    <property type="match status" value="1"/>
</dbReference>
<feature type="signal peptide" evidence="1">
    <location>
        <begin position="1"/>
        <end position="20"/>
    </location>
</feature>
<dbReference type="Proteomes" id="UP000886845">
    <property type="component" value="Unassembled WGS sequence"/>
</dbReference>
<name>A0A9D1NP53_9BACT</name>
<reference evidence="2" key="1">
    <citation type="submission" date="2020-10" db="EMBL/GenBank/DDBJ databases">
        <authorList>
            <person name="Gilroy R."/>
        </authorList>
    </citation>
    <scope>NUCLEOTIDE SEQUENCE</scope>
    <source>
        <strain evidence="2">35461</strain>
    </source>
</reference>
<comment type="caution">
    <text evidence="2">The sequence shown here is derived from an EMBL/GenBank/DDBJ whole genome shotgun (WGS) entry which is preliminary data.</text>
</comment>
<dbReference type="SUPFAM" id="SSF51126">
    <property type="entry name" value="Pectin lyase-like"/>
    <property type="match status" value="1"/>
</dbReference>
<dbReference type="AlphaFoldDB" id="A0A9D1NP53"/>
<keyword evidence="1" id="KW-0732">Signal</keyword>
<accession>A0A9D1NP53</accession>
<feature type="chain" id="PRO_5039586976" evidence="1">
    <location>
        <begin position="21"/>
        <end position="360"/>
    </location>
</feature>
<dbReference type="EMBL" id="DVOR01000173">
    <property type="protein sequence ID" value="HIV09530.1"/>
    <property type="molecule type" value="Genomic_DNA"/>
</dbReference>
<dbReference type="InterPro" id="IPR012332">
    <property type="entry name" value="Autotransporter_pectin_lyase_C"/>
</dbReference>
<sequence length="360" mass="36929">MKRVLTSLAAALALAVPALAQVAQIGDTTYADFNSFFTAFQAIAASETPTTVTLLDDLTGDLAVPGTVPVKEGQAIVFDLNGRTMETALQREGRHYYAIVNYGTLTIKDSSAGQTGTIRARGVQNLGNGKLTIEGGTIVSVDANGGACVWNEADVTIAGGTFTTEFVGTPSDSSGPGCLNNSGTALVTGGTFHNVNRRTYAIISNMGAIEITPAKGAEVKVFGAHGGLGVDGGTAVVSGGSYSSSDSYGLYVSNDGLGADPMQAAVTVNDGTFDGKSYSVWVGSDYNNPVNSTIAIKGGTFLKALNRQDVSRPNAIQVSGGTFSTAVPEEFCTAGYASKQNADGTYSVVGWYESGVDLDA</sequence>
<feature type="non-terminal residue" evidence="2">
    <location>
        <position position="360"/>
    </location>
</feature>
<gene>
    <name evidence="2" type="ORF">IAC79_05400</name>
</gene>
<organism evidence="2 3">
    <name type="scientific">Candidatus Spyradenecus faecavium</name>
    <dbReference type="NCBI Taxonomy" id="2840947"/>
    <lineage>
        <taxon>Bacteria</taxon>
        <taxon>Pseudomonadati</taxon>
        <taxon>Lentisphaerota</taxon>
        <taxon>Lentisphaeria</taxon>
        <taxon>Lentisphaerales</taxon>
        <taxon>Lentisphaeraceae</taxon>
        <taxon>Lentisphaeraceae incertae sedis</taxon>
        <taxon>Candidatus Spyradenecus</taxon>
    </lineage>
</organism>
<dbReference type="InterPro" id="IPR011050">
    <property type="entry name" value="Pectin_lyase_fold/virulence"/>
</dbReference>
<proteinExistence type="predicted"/>
<evidence type="ECO:0000313" key="2">
    <source>
        <dbReference type="EMBL" id="HIV09530.1"/>
    </source>
</evidence>
<evidence type="ECO:0000313" key="3">
    <source>
        <dbReference type="Proteomes" id="UP000886845"/>
    </source>
</evidence>